<dbReference type="Proteomes" id="UP000694388">
    <property type="component" value="Unplaced"/>
</dbReference>
<feature type="compositionally biased region" description="Pro residues" evidence="8">
    <location>
        <begin position="61"/>
        <end position="73"/>
    </location>
</feature>
<evidence type="ECO:0000256" key="7">
    <source>
        <dbReference type="ARBA" id="ARBA00035398"/>
    </source>
</evidence>
<dbReference type="InterPro" id="IPR018305">
    <property type="entry name" value="Ribosomal_m50"/>
</dbReference>
<evidence type="ECO:0000256" key="4">
    <source>
        <dbReference type="ARBA" id="ARBA00023128"/>
    </source>
</evidence>
<reference evidence="9" key="2">
    <citation type="submission" date="2025-09" db="UniProtKB">
        <authorList>
            <consortium name="Ensembl"/>
        </authorList>
    </citation>
    <scope>IDENTIFICATION</scope>
</reference>
<evidence type="ECO:0000313" key="9">
    <source>
        <dbReference type="Ensembl" id="ENSEBUP00000024329.1"/>
    </source>
</evidence>
<feature type="region of interest" description="Disordered" evidence="8">
    <location>
        <begin position="55"/>
        <end position="83"/>
    </location>
</feature>
<organism evidence="9 10">
    <name type="scientific">Eptatretus burgeri</name>
    <name type="common">Inshore hagfish</name>
    <dbReference type="NCBI Taxonomy" id="7764"/>
    <lineage>
        <taxon>Eukaryota</taxon>
        <taxon>Metazoa</taxon>
        <taxon>Chordata</taxon>
        <taxon>Craniata</taxon>
        <taxon>Vertebrata</taxon>
        <taxon>Cyclostomata</taxon>
        <taxon>Myxini</taxon>
        <taxon>Myxiniformes</taxon>
        <taxon>Myxinidae</taxon>
        <taxon>Eptatretinae</taxon>
        <taxon>Eptatretus</taxon>
    </lineage>
</organism>
<evidence type="ECO:0000256" key="1">
    <source>
        <dbReference type="ARBA" id="ARBA00004173"/>
    </source>
</evidence>
<protein>
    <recommendedName>
        <fullName evidence="6">Large ribosomal subunit protein mL50</fullName>
    </recommendedName>
    <alternativeName>
        <fullName evidence="7">39S ribosomal protein L50, mitochondrial</fullName>
    </alternativeName>
</protein>
<dbReference type="Ensembl" id="ENSEBUT00000024905.1">
    <property type="protein sequence ID" value="ENSEBUP00000024329.1"/>
    <property type="gene ID" value="ENSEBUG00000014997.1"/>
</dbReference>
<dbReference type="PANTHER" id="PTHR31542">
    <property type="entry name" value="39A RIBOSOMAL PROTEIN L50, MITOCHONDRIAL"/>
    <property type="match status" value="1"/>
</dbReference>
<comment type="subcellular location">
    <subcellularLocation>
        <location evidence="1">Mitochondrion</location>
    </subcellularLocation>
</comment>
<reference evidence="9" key="1">
    <citation type="submission" date="2025-08" db="UniProtKB">
        <authorList>
            <consortium name="Ensembl"/>
        </authorList>
    </citation>
    <scope>IDENTIFICATION</scope>
</reference>
<keyword evidence="4" id="KW-0496">Mitochondrion</keyword>
<keyword evidence="5" id="KW-0687">Ribonucleoprotein</keyword>
<evidence type="ECO:0000313" key="10">
    <source>
        <dbReference type="Proteomes" id="UP000694388"/>
    </source>
</evidence>
<dbReference type="GO" id="GO:0005762">
    <property type="term" value="C:mitochondrial large ribosomal subunit"/>
    <property type="evidence" value="ECO:0007669"/>
    <property type="project" value="TreeGrafter"/>
</dbReference>
<sequence length="180" mass="20148">MATPKDGSGRQGSWTFITRDLEDRTAVPFAVYRTYSGAGGFWKTFSFGKTSKEPVAMQLPEPGPPVVPAPTSPPSLSYNPPESSDLEALLSSVLRDAYRTQTGPADWRCQDITSEPGRTQVLTRLARDLGRTVPGSQLHEMRRGEDVERFYSIPVRDKNRLEEMAVKELPANIKINWDYE</sequence>
<evidence type="ECO:0000256" key="8">
    <source>
        <dbReference type="SAM" id="MobiDB-lite"/>
    </source>
</evidence>
<dbReference type="OMA" id="PTENWRN"/>
<dbReference type="PANTHER" id="PTHR31542:SF1">
    <property type="entry name" value="LARGE RIBOSOMAL SUBUNIT PROTEIN ML50"/>
    <property type="match status" value="1"/>
</dbReference>
<dbReference type="GeneTree" id="ENSGT00940000172483"/>
<evidence type="ECO:0000256" key="6">
    <source>
        <dbReference type="ARBA" id="ARBA00035183"/>
    </source>
</evidence>
<evidence type="ECO:0000256" key="3">
    <source>
        <dbReference type="ARBA" id="ARBA00022980"/>
    </source>
</evidence>
<keyword evidence="3" id="KW-0689">Ribosomal protein</keyword>
<dbReference type="AlphaFoldDB" id="A0A8C4X0G0"/>
<evidence type="ECO:0000256" key="2">
    <source>
        <dbReference type="ARBA" id="ARBA00008860"/>
    </source>
</evidence>
<comment type="similarity">
    <text evidence="2">Belongs to the mitochondrion-specific ribosomal protein mL50 family.</text>
</comment>
<name>A0A8C4X0G0_EPTBU</name>
<proteinExistence type="inferred from homology"/>
<keyword evidence="10" id="KW-1185">Reference proteome</keyword>
<accession>A0A8C4X0G0</accession>
<evidence type="ECO:0000256" key="5">
    <source>
        <dbReference type="ARBA" id="ARBA00023274"/>
    </source>
</evidence>